<dbReference type="SUPFAM" id="SSF51735">
    <property type="entry name" value="NAD(P)-binding Rossmann-fold domains"/>
    <property type="match status" value="1"/>
</dbReference>
<comment type="caution">
    <text evidence="2">The sequence shown here is derived from an EMBL/GenBank/DDBJ whole genome shotgun (WGS) entry which is preliminary data.</text>
</comment>
<dbReference type="Gene3D" id="3.40.50.880">
    <property type="match status" value="1"/>
</dbReference>
<dbReference type="PANTHER" id="PTHR36848">
    <property type="entry name" value="DNA-BINDING PROTEIN (PUTATIVE SECRETED PROTEIN)-RELATED"/>
    <property type="match status" value="1"/>
</dbReference>
<protein>
    <submittedName>
        <fullName evidence="2">Glycoside hydrolase family 2</fullName>
    </submittedName>
</protein>
<dbReference type="EMBL" id="MJBS01000105">
    <property type="protein sequence ID" value="OHE94161.1"/>
    <property type="molecule type" value="Genomic_DNA"/>
</dbReference>
<dbReference type="GO" id="GO:0016787">
    <property type="term" value="F:hydrolase activity"/>
    <property type="evidence" value="ECO:0007669"/>
    <property type="project" value="UniProtKB-KW"/>
</dbReference>
<evidence type="ECO:0000313" key="3">
    <source>
        <dbReference type="Proteomes" id="UP000176998"/>
    </source>
</evidence>
<evidence type="ECO:0000313" key="2">
    <source>
        <dbReference type="EMBL" id="OHE94161.1"/>
    </source>
</evidence>
<dbReference type="InterPro" id="IPR029062">
    <property type="entry name" value="Class_I_gatase-like"/>
</dbReference>
<dbReference type="OrthoDB" id="2579248at2759"/>
<organism evidence="2 3">
    <name type="scientific">Colletotrichum orchidophilum</name>
    <dbReference type="NCBI Taxonomy" id="1209926"/>
    <lineage>
        <taxon>Eukaryota</taxon>
        <taxon>Fungi</taxon>
        <taxon>Dikarya</taxon>
        <taxon>Ascomycota</taxon>
        <taxon>Pezizomycotina</taxon>
        <taxon>Sordariomycetes</taxon>
        <taxon>Hypocreomycetidae</taxon>
        <taxon>Glomerellales</taxon>
        <taxon>Glomerellaceae</taxon>
        <taxon>Colletotrichum</taxon>
    </lineage>
</organism>
<name>A0A1G4AYF2_9PEZI</name>
<dbReference type="GO" id="GO:0035835">
    <property type="term" value="P:indole alkaloid biosynthetic process"/>
    <property type="evidence" value="ECO:0007669"/>
    <property type="project" value="UniProtKB-UniPathway"/>
</dbReference>
<dbReference type="STRING" id="1209926.A0A1G4AYF2"/>
<keyword evidence="2" id="KW-0378">Hydrolase</keyword>
<dbReference type="UniPathway" id="UPA00327"/>
<feature type="domain" description="NmrA-like" evidence="1">
    <location>
        <begin position="6"/>
        <end position="258"/>
    </location>
</feature>
<dbReference type="NCBIfam" id="TIGR03649">
    <property type="entry name" value="ergot_EASG"/>
    <property type="match status" value="1"/>
</dbReference>
<dbReference type="GeneID" id="34563637"/>
<gene>
    <name evidence="2" type="ORF">CORC01_10499</name>
</gene>
<accession>A0A1G4AYF2</accession>
<dbReference type="Pfam" id="PF05368">
    <property type="entry name" value="NmrA"/>
    <property type="match status" value="1"/>
</dbReference>
<dbReference type="RefSeq" id="XP_022471324.1">
    <property type="nucleotide sequence ID" value="XM_022622127.1"/>
</dbReference>
<sequence>MATGTTKKVLILGGTGKVGRQITKLFARTSTPVYQSSRSGASTTEPDADNIQPVAFSWENEQTWAAALDVGAASIFLVPPPVMDMLSPMRSFIDRARTRGRTTRFVLLSGSPMEPDINGFAMGRPHAYLKDLGDRGEVEWAALRPTWFQQNFSEQEKHRLTIVKESTVYSAAADGKIPWVATEDIAACAFQLLTQEDAPNDEYLILGPELLGYDEVASILSDVLGRKIVHKRVSAQELADRYVAQGMPRDYAEMMGVMDTAIKNGSENRTNSVILAVTGKQPRKFPVHCFHDMDSSFVAIEDDGLGKAAGCEDGRSTEETANPLTYPKAAEGFSQDLFKNPTSEYRGCPLWSWNTKLDKDKLLRQIDHLKEMGMGGFHMHVRTGLDTEYMGPEFMDRVRDCVEYAESKGMLACLYDDDRWPSGVAGGKVVKQYPEHKTKHILFTPYPYGSVELGGGCAPSSAQACRSEEGYLLARFSIILDENGRLKSNKKLEEGEDAEPGGRVWYAYVEINPPSSWFNGETYIDTMSTEAMNRFLESTHEVYKDKIGDKFGTTVPCIFTDEPQVAIKTQLSSPTGVEDVFLPWTADLPDTFRQMYGEDADLVSSIPELLWDLPGDTPSLARYRFHDHVSERFVTSFLDLLANWCRKNKIILNGHMMEEPTLRSQTTAHGEAMRCYRNQTLPGMDLLNDWVEYNTAKQCTSVARQNGVRGAMSEIYGCTHWYFTFEGHKGCGDWHAALGITFRVQHLSWVSMAGEGKRDYPASIGYQSPWYKEYGYVEDHFARVGVALTRGKAVTRVGVIHPIESFWLCFGPNNSGDEESGRRDQAFAELTNWLLHGLVDFDFISESLLPNQIGEDVSSPLKVGQCEYDVVILPNLRTIRSSTFNVVKKFAAAGGTVIIAGDGPVLIDAQVAPPDLSLDIEPSVKVAWGQGDVLSALSQNRDLKIDLKDWGPTDTLLYQMRQDGDERFVFICNTDRNSPYDTLVNIKGEWDVEVLDTFTGATHHHKARYESGWTIFDHRFEGCASLLLRLYSVPGEELSFVSIEEAVALAPPKQTSAELKLDEVVLSEPNVLMLDYALYRIDDDPWEDSARQEILKIDNEIRARLRIPAKGSAWKQPWSVPQSERAAKVYVDLRFEFDSNVIVKTPSYLAMENPENARITINGHKLPVDAKRLSWWVDEDIKTIPVPSRTIRKGKNVIELSMPFGVLTNLERIYLLGSFSVELKNNLPVLCERRQSLGWGDVVTQGHPFYAGNVTYNCSFSLKSRSNVTLSIPQFATPVIKVQWKEKSGHIALQPRKLDLGELDAGKHEIAITAFGYRYNSFGHIHLTEGVFGCWPDLWRSKFAITPDDEDVLTCLSTAGGWAWSEEYLLKPTGVLEKPSLIVESKAAEGSEDWIVLAE</sequence>
<dbReference type="InterPro" id="IPR008030">
    <property type="entry name" value="NmrA-like"/>
</dbReference>
<reference evidence="2 3" key="1">
    <citation type="submission" date="2016-09" db="EMBL/GenBank/DDBJ databases">
        <authorList>
            <person name="Capua I."/>
            <person name="De Benedictis P."/>
            <person name="Joannis T."/>
            <person name="Lombin L.H."/>
            <person name="Cattoli G."/>
        </authorList>
    </citation>
    <scope>NUCLEOTIDE SEQUENCE [LARGE SCALE GENOMIC DNA]</scope>
    <source>
        <strain evidence="2 3">IMI 309357</strain>
    </source>
</reference>
<dbReference type="CDD" id="cd03143">
    <property type="entry name" value="A4_beta-galactosidase_middle_domain"/>
    <property type="match status" value="1"/>
</dbReference>
<dbReference type="Proteomes" id="UP000176998">
    <property type="component" value="Unassembled WGS sequence"/>
</dbReference>
<dbReference type="Gene3D" id="3.40.50.720">
    <property type="entry name" value="NAD(P)-binding Rossmann-like Domain"/>
    <property type="match status" value="1"/>
</dbReference>
<dbReference type="PANTHER" id="PTHR36848:SF2">
    <property type="entry name" value="SECRETED PROTEIN"/>
    <property type="match status" value="1"/>
</dbReference>
<keyword evidence="3" id="KW-1185">Reference proteome</keyword>
<proteinExistence type="predicted"/>
<dbReference type="InterPro" id="IPR019901">
    <property type="entry name" value="Ergot_alkaloid_biosynthesis"/>
</dbReference>
<dbReference type="InterPro" id="IPR053161">
    <property type="entry name" value="Ulvan_degrading_GH"/>
</dbReference>
<dbReference type="InterPro" id="IPR036291">
    <property type="entry name" value="NAD(P)-bd_dom_sf"/>
</dbReference>
<evidence type="ECO:0000259" key="1">
    <source>
        <dbReference type="Pfam" id="PF05368"/>
    </source>
</evidence>
<dbReference type="Gene3D" id="3.90.25.10">
    <property type="entry name" value="UDP-galactose 4-epimerase, domain 1"/>
    <property type="match status" value="1"/>
</dbReference>